<evidence type="ECO:0000313" key="2">
    <source>
        <dbReference type="EMBL" id="GGX65495.1"/>
    </source>
</evidence>
<proteinExistence type="predicted"/>
<gene>
    <name evidence="2" type="ORF">GCM10010515_36440</name>
</gene>
<protein>
    <submittedName>
        <fullName evidence="2">Uncharacterized protein</fullName>
    </submittedName>
</protein>
<organism evidence="2 3">
    <name type="scientific">Streptomyces fructofermentans</name>
    <dbReference type="NCBI Taxonomy" id="152141"/>
    <lineage>
        <taxon>Bacteria</taxon>
        <taxon>Bacillati</taxon>
        <taxon>Actinomycetota</taxon>
        <taxon>Actinomycetes</taxon>
        <taxon>Kitasatosporales</taxon>
        <taxon>Streptomycetaceae</taxon>
        <taxon>Streptomyces</taxon>
    </lineage>
</organism>
<comment type="caution">
    <text evidence="2">The sequence shown here is derived from an EMBL/GenBank/DDBJ whole genome shotgun (WGS) entry which is preliminary data.</text>
</comment>
<feature type="region of interest" description="Disordered" evidence="1">
    <location>
        <begin position="1"/>
        <end position="85"/>
    </location>
</feature>
<name>A0A918KK36_9ACTN</name>
<accession>A0A918KK36</accession>
<evidence type="ECO:0000313" key="3">
    <source>
        <dbReference type="Proteomes" id="UP000645555"/>
    </source>
</evidence>
<dbReference type="EMBL" id="BMWD01000011">
    <property type="protein sequence ID" value="GGX65495.1"/>
    <property type="molecule type" value="Genomic_DNA"/>
</dbReference>
<dbReference type="Proteomes" id="UP000645555">
    <property type="component" value="Unassembled WGS sequence"/>
</dbReference>
<reference evidence="2" key="2">
    <citation type="submission" date="2020-09" db="EMBL/GenBank/DDBJ databases">
        <authorList>
            <person name="Sun Q."/>
            <person name="Ohkuma M."/>
        </authorList>
    </citation>
    <scope>NUCLEOTIDE SEQUENCE</scope>
    <source>
        <strain evidence="2">JCM 4956</strain>
    </source>
</reference>
<sequence>MNSSTDPHLTVERRRVPSGARDRQSRAEPFVGPVAEPGAEGVVPSRTREREKRVRVRERRVRVDRECRPEPYEPPSARGQSAARG</sequence>
<dbReference type="AlphaFoldDB" id="A0A918KK36"/>
<feature type="compositionally biased region" description="Basic and acidic residues" evidence="1">
    <location>
        <begin position="9"/>
        <end position="26"/>
    </location>
</feature>
<reference evidence="2" key="1">
    <citation type="journal article" date="2014" name="Int. J. Syst. Evol. Microbiol.">
        <title>Complete genome sequence of Corynebacterium casei LMG S-19264T (=DSM 44701T), isolated from a smear-ripened cheese.</title>
        <authorList>
            <consortium name="US DOE Joint Genome Institute (JGI-PGF)"/>
            <person name="Walter F."/>
            <person name="Albersmeier A."/>
            <person name="Kalinowski J."/>
            <person name="Ruckert C."/>
        </authorList>
    </citation>
    <scope>NUCLEOTIDE SEQUENCE</scope>
    <source>
        <strain evidence="2">JCM 4956</strain>
    </source>
</reference>
<keyword evidence="3" id="KW-1185">Reference proteome</keyword>
<feature type="compositionally biased region" description="Basic and acidic residues" evidence="1">
    <location>
        <begin position="61"/>
        <end position="71"/>
    </location>
</feature>
<evidence type="ECO:0000256" key="1">
    <source>
        <dbReference type="SAM" id="MobiDB-lite"/>
    </source>
</evidence>